<evidence type="ECO:0000313" key="3">
    <source>
        <dbReference type="Proteomes" id="UP001224775"/>
    </source>
</evidence>
<evidence type="ECO:0000313" key="2">
    <source>
        <dbReference type="EMBL" id="KAK1748030.1"/>
    </source>
</evidence>
<reference evidence="2" key="1">
    <citation type="submission" date="2023-06" db="EMBL/GenBank/DDBJ databases">
        <title>Survivors Of The Sea: Transcriptome response of Skeletonema marinoi to long-term dormancy.</title>
        <authorList>
            <person name="Pinder M.I.M."/>
            <person name="Kourtchenko O."/>
            <person name="Robertson E.K."/>
            <person name="Larsson T."/>
            <person name="Maumus F."/>
            <person name="Osuna-Cruz C.M."/>
            <person name="Vancaester E."/>
            <person name="Stenow R."/>
            <person name="Vandepoele K."/>
            <person name="Ploug H."/>
            <person name="Bruchert V."/>
            <person name="Godhe A."/>
            <person name="Topel M."/>
        </authorList>
    </citation>
    <scope>NUCLEOTIDE SEQUENCE</scope>
    <source>
        <strain evidence="2">R05AC</strain>
    </source>
</reference>
<feature type="transmembrane region" description="Helical" evidence="1">
    <location>
        <begin position="75"/>
        <end position="93"/>
    </location>
</feature>
<comment type="caution">
    <text evidence="2">The sequence shown here is derived from an EMBL/GenBank/DDBJ whole genome shotgun (WGS) entry which is preliminary data.</text>
</comment>
<feature type="transmembrane region" description="Helical" evidence="1">
    <location>
        <begin position="199"/>
        <end position="218"/>
    </location>
</feature>
<name>A0AAD8YMG1_9STRA</name>
<accession>A0AAD8YMG1</accession>
<keyword evidence="1" id="KW-0812">Transmembrane</keyword>
<feature type="transmembrane region" description="Helical" evidence="1">
    <location>
        <begin position="173"/>
        <end position="193"/>
    </location>
</feature>
<feature type="transmembrane region" description="Helical" evidence="1">
    <location>
        <begin position="49"/>
        <end position="69"/>
    </location>
</feature>
<protein>
    <submittedName>
        <fullName evidence="2">Uncharacterized protein</fullName>
    </submittedName>
</protein>
<proteinExistence type="predicted"/>
<dbReference type="EMBL" id="JATAAI010000002">
    <property type="protein sequence ID" value="KAK1748030.1"/>
    <property type="molecule type" value="Genomic_DNA"/>
</dbReference>
<dbReference type="Proteomes" id="UP001224775">
    <property type="component" value="Unassembled WGS sequence"/>
</dbReference>
<dbReference type="AlphaFoldDB" id="A0AAD8YMG1"/>
<evidence type="ECO:0000256" key="1">
    <source>
        <dbReference type="SAM" id="Phobius"/>
    </source>
</evidence>
<gene>
    <name evidence="2" type="ORF">QTG54_001993</name>
</gene>
<sequence>MDPSIIFDYIPKQLLPSLGIPLVELLPDLCLGWWTPPSLDLNKYNRLKYLRVLLLIVAWYPIFELLFPIVEDSSIYSAMVIFAVASIIARPLLMEKQIKRVTSIGLWNAVLPKEKREALWIVVTNSKPSDINKFDELAARYVNSPTKISGVVLCIVCSQLYEKLPDMEDKIKLLGGLTASIVGGIGMGGMRHANFLVDIVFRLVFGLGFISMLHYLSIVSDQLVIKSI</sequence>
<keyword evidence="3" id="KW-1185">Reference proteome</keyword>
<organism evidence="2 3">
    <name type="scientific">Skeletonema marinoi</name>
    <dbReference type="NCBI Taxonomy" id="267567"/>
    <lineage>
        <taxon>Eukaryota</taxon>
        <taxon>Sar</taxon>
        <taxon>Stramenopiles</taxon>
        <taxon>Ochrophyta</taxon>
        <taxon>Bacillariophyta</taxon>
        <taxon>Coscinodiscophyceae</taxon>
        <taxon>Thalassiosirophycidae</taxon>
        <taxon>Thalassiosirales</taxon>
        <taxon>Skeletonemataceae</taxon>
        <taxon>Skeletonema</taxon>
        <taxon>Skeletonema marinoi-dohrnii complex</taxon>
    </lineage>
</organism>
<keyword evidence="1" id="KW-0472">Membrane</keyword>
<keyword evidence="1" id="KW-1133">Transmembrane helix</keyword>